<keyword evidence="2" id="KW-1185">Reference proteome</keyword>
<dbReference type="InterPro" id="IPR050206">
    <property type="entry name" value="FtsK/SpoIIIE/SftA"/>
</dbReference>
<dbReference type="PANTHER" id="PTHR22683">
    <property type="entry name" value="SPORULATION PROTEIN RELATED"/>
    <property type="match status" value="1"/>
</dbReference>
<dbReference type="AlphaFoldDB" id="A0A1M7NPS7"/>
<dbReference type="InterPro" id="IPR027417">
    <property type="entry name" value="P-loop_NTPase"/>
</dbReference>
<evidence type="ECO:0000313" key="1">
    <source>
        <dbReference type="EMBL" id="SHN05748.1"/>
    </source>
</evidence>
<proteinExistence type="predicted"/>
<dbReference type="Gene3D" id="3.40.50.300">
    <property type="entry name" value="P-loop containing nucleotide triphosphate hydrolases"/>
    <property type="match status" value="1"/>
</dbReference>
<evidence type="ECO:0000313" key="2">
    <source>
        <dbReference type="Proteomes" id="UP000184038"/>
    </source>
</evidence>
<gene>
    <name evidence="1" type="ORF">SAMN02746066_04645</name>
</gene>
<sequence length="218" mass="24524">MRIKKVDSKSLSHLILVVDEFTELKRFSNESNDVDFIAEITTIARVGRTLGFHIVLVSQNIEGAITDDIRVNSKARICLKVATKQASKEMIGSSVAAAPKMPLNGQAYLLVGTGTRFEYFQSAYTGANKNLNIEPAVTVTEVKHSGKFNTGFYSSKKDNEREKKKNENINEHDTQLAYIVNTIIKMSENMEKPRQIFLPPLPGVIVDQTEWRSSHEYE</sequence>
<reference evidence="1 2" key="1">
    <citation type="submission" date="2016-11" db="EMBL/GenBank/DDBJ databases">
        <authorList>
            <person name="Jaros S."/>
            <person name="Januszkiewicz K."/>
            <person name="Wedrychowicz H."/>
        </authorList>
    </citation>
    <scope>NUCLEOTIDE SEQUENCE [LARGE SCALE GENOMIC DNA]</scope>
    <source>
        <strain evidence="1 2">DSM 15930</strain>
    </source>
</reference>
<dbReference type="SUPFAM" id="SSF52540">
    <property type="entry name" value="P-loop containing nucleoside triphosphate hydrolases"/>
    <property type="match status" value="1"/>
</dbReference>
<accession>A0A1M7NPS7</accession>
<name>A0A1M7NPS7_9FIRM</name>
<dbReference type="PANTHER" id="PTHR22683:SF1">
    <property type="entry name" value="TYPE VII SECRETION SYSTEM PROTEIN ESSC"/>
    <property type="match status" value="1"/>
</dbReference>
<dbReference type="STRING" id="1120996.SAMN02746066_04645"/>
<dbReference type="RefSeq" id="WP_242952595.1">
    <property type="nucleotide sequence ID" value="NZ_FRCP01000039.1"/>
</dbReference>
<organism evidence="1 2">
    <name type="scientific">Anaerosporobacter mobilis DSM 15930</name>
    <dbReference type="NCBI Taxonomy" id="1120996"/>
    <lineage>
        <taxon>Bacteria</taxon>
        <taxon>Bacillati</taxon>
        <taxon>Bacillota</taxon>
        <taxon>Clostridia</taxon>
        <taxon>Lachnospirales</taxon>
        <taxon>Lachnospiraceae</taxon>
        <taxon>Anaerosporobacter</taxon>
    </lineage>
</organism>
<dbReference type="Proteomes" id="UP000184038">
    <property type="component" value="Unassembled WGS sequence"/>
</dbReference>
<protein>
    <submittedName>
        <fullName evidence="1">DNA segregation ATPase FtsK/SpoIIIE, S-DNA-T family</fullName>
    </submittedName>
</protein>
<dbReference type="EMBL" id="FRCP01000039">
    <property type="protein sequence ID" value="SHN05748.1"/>
    <property type="molecule type" value="Genomic_DNA"/>
</dbReference>